<sequence length="458" mass="50037">MIKNAFAYVTRKSLKSIIILIVIMLMSSLSLISLSIKDATDKASEKTFGNITNSFSMEINRQVNPGTPRGGGNVKGQDIKKITDSPDIESYVKRINSVADLDGLDIIETQETLANQSPERAKNFKSTVMLTGVNESSKETKFVSGAYKLVEGEHLKNDDKNKILMHKDLAAKNHLKIGDKLKLKSNLFDADNEKQANETVEVTIKGLFDGHNNGGVSAAQELYENTLITDLNTAAKVYGNTEDTAVYQDATFFVKGNKKLEDVMKNLGKLDINWQEYNLIKSSSNYPALQESISGIYAIADKLFVGSLAFAGLVVALLLFLWMNARKKEIAVLLSIGISKAKIFGQFVTELLLVAIPAYIGSFFLARFAGDKIGNNILQKVTGNIADKIAKQSASTGLGGGAEVDGFNKTLTSLDINISTKALMYVVIFMTIVLLISLIISSTNILRKNPKDLLIDTK</sequence>
<evidence type="ECO:0000256" key="1">
    <source>
        <dbReference type="ARBA" id="ARBA00004651"/>
    </source>
</evidence>
<feature type="transmembrane region" description="Helical" evidence="7">
    <location>
        <begin position="422"/>
        <end position="441"/>
    </location>
</feature>
<comment type="subcellular location">
    <subcellularLocation>
        <location evidence="1">Cell membrane</location>
        <topology evidence="1">Multi-pass membrane protein</topology>
    </subcellularLocation>
</comment>
<reference evidence="9 10" key="1">
    <citation type="submission" date="2020-05" db="EMBL/GenBank/DDBJ databases">
        <title>FDA dAtabase for Regulatory Grade micrObial Sequences (FDA-ARGOS): Supporting development and validation of Infectious Disease Dx tests.</title>
        <authorList>
            <person name="Pederson C."/>
            <person name="Tallon L."/>
            <person name="Sadzewicz L."/>
            <person name="Zhao X."/>
            <person name="Vavikolanu K."/>
            <person name="Mehta A."/>
            <person name="Aluvathingal J."/>
            <person name="Nadendla S."/>
            <person name="Myers T."/>
            <person name="Yan Y."/>
            <person name="Sichtig H."/>
        </authorList>
    </citation>
    <scope>NUCLEOTIDE SEQUENCE [LARGE SCALE GENOMIC DNA]</scope>
    <source>
        <strain evidence="9 10">FDAARGOS_764</strain>
    </source>
</reference>
<evidence type="ECO:0000259" key="8">
    <source>
        <dbReference type="Pfam" id="PF02687"/>
    </source>
</evidence>
<comment type="similarity">
    <text evidence="2">Belongs to the ABC-4 integral membrane protein family. LolC/E subfamily.</text>
</comment>
<keyword evidence="4 7" id="KW-0812">Transmembrane</keyword>
<dbReference type="RefSeq" id="WP_002841887.1">
    <property type="nucleotide sequence ID" value="NZ_CP054000.1"/>
</dbReference>
<feature type="transmembrane region" description="Helical" evidence="7">
    <location>
        <begin position="16"/>
        <end position="36"/>
    </location>
</feature>
<evidence type="ECO:0000256" key="4">
    <source>
        <dbReference type="ARBA" id="ARBA00022692"/>
    </source>
</evidence>
<feature type="domain" description="ABC3 transporter permease C-terminal" evidence="8">
    <location>
        <begin position="304"/>
        <end position="450"/>
    </location>
</feature>
<evidence type="ECO:0000313" key="10">
    <source>
        <dbReference type="Proteomes" id="UP000502899"/>
    </source>
</evidence>
<keyword evidence="5 7" id="KW-1133">Transmembrane helix</keyword>
<evidence type="ECO:0000256" key="5">
    <source>
        <dbReference type="ARBA" id="ARBA00022989"/>
    </source>
</evidence>
<dbReference type="GO" id="GO:0098797">
    <property type="term" value="C:plasma membrane protein complex"/>
    <property type="evidence" value="ECO:0007669"/>
    <property type="project" value="TreeGrafter"/>
</dbReference>
<dbReference type="AlphaFoldDB" id="A0A7D4JJN4"/>
<name>A0A7D4JJN4_FINMA</name>
<dbReference type="Proteomes" id="UP000502899">
    <property type="component" value="Chromosome"/>
</dbReference>
<dbReference type="Pfam" id="PF02687">
    <property type="entry name" value="FtsX"/>
    <property type="match status" value="1"/>
</dbReference>
<evidence type="ECO:0000256" key="2">
    <source>
        <dbReference type="ARBA" id="ARBA00005236"/>
    </source>
</evidence>
<dbReference type="GO" id="GO:0044874">
    <property type="term" value="P:lipoprotein localization to outer membrane"/>
    <property type="evidence" value="ECO:0007669"/>
    <property type="project" value="TreeGrafter"/>
</dbReference>
<evidence type="ECO:0000256" key="7">
    <source>
        <dbReference type="SAM" id="Phobius"/>
    </source>
</evidence>
<organism evidence="9 10">
    <name type="scientific">Finegoldia magna</name>
    <name type="common">Peptostreptococcus magnus</name>
    <dbReference type="NCBI Taxonomy" id="1260"/>
    <lineage>
        <taxon>Bacteria</taxon>
        <taxon>Bacillati</taxon>
        <taxon>Bacillota</taxon>
        <taxon>Tissierellia</taxon>
        <taxon>Tissierellales</taxon>
        <taxon>Peptoniphilaceae</taxon>
        <taxon>Finegoldia</taxon>
    </lineage>
</organism>
<protein>
    <submittedName>
        <fullName evidence="9">ABC transporter permease</fullName>
    </submittedName>
</protein>
<dbReference type="EMBL" id="CP054000">
    <property type="protein sequence ID" value="QKH80133.1"/>
    <property type="molecule type" value="Genomic_DNA"/>
</dbReference>
<accession>A0A7D4JJN4</accession>
<keyword evidence="3" id="KW-1003">Cell membrane</keyword>
<dbReference type="InterPro" id="IPR051447">
    <property type="entry name" value="Lipoprotein-release_system"/>
</dbReference>
<dbReference type="InterPro" id="IPR003838">
    <property type="entry name" value="ABC3_permease_C"/>
</dbReference>
<evidence type="ECO:0000256" key="6">
    <source>
        <dbReference type="ARBA" id="ARBA00023136"/>
    </source>
</evidence>
<feature type="transmembrane region" description="Helical" evidence="7">
    <location>
        <begin position="303"/>
        <end position="322"/>
    </location>
</feature>
<evidence type="ECO:0000256" key="3">
    <source>
        <dbReference type="ARBA" id="ARBA00022475"/>
    </source>
</evidence>
<dbReference type="PANTHER" id="PTHR30489">
    <property type="entry name" value="LIPOPROTEIN-RELEASING SYSTEM TRANSMEMBRANE PROTEIN LOLE"/>
    <property type="match status" value="1"/>
</dbReference>
<proteinExistence type="inferred from homology"/>
<feature type="transmembrane region" description="Helical" evidence="7">
    <location>
        <begin position="343"/>
        <end position="366"/>
    </location>
</feature>
<dbReference type="PANTHER" id="PTHR30489:SF0">
    <property type="entry name" value="LIPOPROTEIN-RELEASING SYSTEM TRANSMEMBRANE PROTEIN LOLE"/>
    <property type="match status" value="1"/>
</dbReference>
<keyword evidence="6 7" id="KW-0472">Membrane</keyword>
<gene>
    <name evidence="9" type="ORF">FOC70_07135</name>
</gene>
<evidence type="ECO:0000313" key="9">
    <source>
        <dbReference type="EMBL" id="QKH80133.1"/>
    </source>
</evidence>